<evidence type="ECO:0000256" key="8">
    <source>
        <dbReference type="ARBA" id="ARBA00023157"/>
    </source>
</evidence>
<dbReference type="VEuPathDB" id="VectorBase:LLONM1_011964"/>
<keyword evidence="5" id="KW-0378">Hydrolase</keyword>
<evidence type="ECO:0000259" key="10">
    <source>
        <dbReference type="PROSITE" id="PS50240"/>
    </source>
</evidence>
<dbReference type="PROSITE" id="PS00134">
    <property type="entry name" value="TRYPSIN_HIS"/>
    <property type="match status" value="1"/>
</dbReference>
<keyword evidence="6" id="KW-0720">Serine protease</keyword>
<feature type="domain" description="Peptidase S1" evidence="10">
    <location>
        <begin position="84"/>
        <end position="306"/>
    </location>
</feature>
<reference evidence="12" key="3">
    <citation type="submission" date="2020-05" db="UniProtKB">
        <authorList>
            <consortium name="EnsemblMetazoa"/>
        </authorList>
    </citation>
    <scope>IDENTIFICATION</scope>
    <source>
        <strain evidence="12">Jacobina</strain>
    </source>
</reference>
<dbReference type="AlphaFoldDB" id="A0A1B0CGA7"/>
<evidence type="ECO:0000313" key="13">
    <source>
        <dbReference type="Proteomes" id="UP000092461"/>
    </source>
</evidence>
<dbReference type="GO" id="GO:0005576">
    <property type="term" value="C:extracellular region"/>
    <property type="evidence" value="ECO:0007669"/>
    <property type="project" value="UniProtKB-SubCell"/>
</dbReference>
<organism evidence="12 13">
    <name type="scientific">Lutzomyia longipalpis</name>
    <name type="common">Sand fly</name>
    <dbReference type="NCBI Taxonomy" id="7200"/>
    <lineage>
        <taxon>Eukaryota</taxon>
        <taxon>Metazoa</taxon>
        <taxon>Ecdysozoa</taxon>
        <taxon>Arthropoda</taxon>
        <taxon>Hexapoda</taxon>
        <taxon>Insecta</taxon>
        <taxon>Pterygota</taxon>
        <taxon>Neoptera</taxon>
        <taxon>Endopterygota</taxon>
        <taxon>Diptera</taxon>
        <taxon>Nematocera</taxon>
        <taxon>Psychodoidea</taxon>
        <taxon>Psychodidae</taxon>
        <taxon>Lutzomyia</taxon>
        <taxon>Lutzomyia</taxon>
    </lineage>
</organism>
<dbReference type="InterPro" id="IPR001314">
    <property type="entry name" value="Peptidase_S1A"/>
</dbReference>
<dbReference type="GO" id="GO:0016485">
    <property type="term" value="P:protein processing"/>
    <property type="evidence" value="ECO:0007669"/>
    <property type="project" value="UniProtKB-ARBA"/>
</dbReference>
<dbReference type="InterPro" id="IPR009003">
    <property type="entry name" value="Peptidase_S1_PA"/>
</dbReference>
<dbReference type="EMBL" id="AJWK01010930">
    <property type="status" value="NOT_ANNOTATED_CDS"/>
    <property type="molecule type" value="Genomic_DNA"/>
</dbReference>
<evidence type="ECO:0000256" key="4">
    <source>
        <dbReference type="ARBA" id="ARBA00022757"/>
    </source>
</evidence>
<dbReference type="Proteomes" id="UP000092461">
    <property type="component" value="Unassembled WGS sequence"/>
</dbReference>
<comment type="similarity">
    <text evidence="9">Belongs to the peptidase S1 family. CLIP subfamily.</text>
</comment>
<dbReference type="EMBL" id="AJWK01010931">
    <property type="status" value="NOT_ANNOTATED_CDS"/>
    <property type="molecule type" value="Genomic_DNA"/>
</dbReference>
<dbReference type="PRINTS" id="PR00722">
    <property type="entry name" value="CHYMOTRYPSIN"/>
</dbReference>
<protein>
    <submittedName>
        <fullName evidence="11">Putative trypsin-like serine protease</fullName>
    </submittedName>
</protein>
<evidence type="ECO:0000313" key="11">
    <source>
        <dbReference type="EMBL" id="MBC1178299.1"/>
    </source>
</evidence>
<keyword evidence="4" id="KW-0222">Digestion</keyword>
<dbReference type="SMART" id="SM00020">
    <property type="entry name" value="Tryp_SPc"/>
    <property type="match status" value="1"/>
</dbReference>
<evidence type="ECO:0000256" key="5">
    <source>
        <dbReference type="ARBA" id="ARBA00022801"/>
    </source>
</evidence>
<dbReference type="GO" id="GO:0004252">
    <property type="term" value="F:serine-type endopeptidase activity"/>
    <property type="evidence" value="ECO:0007669"/>
    <property type="project" value="InterPro"/>
</dbReference>
<dbReference type="EnsemblMetazoa" id="LLOJ003408-RA">
    <property type="protein sequence ID" value="LLOJ003408-PA"/>
    <property type="gene ID" value="LLOJ003408"/>
</dbReference>
<evidence type="ECO:0000313" key="12">
    <source>
        <dbReference type="EnsemblMetazoa" id="LLOJ003408-PA"/>
    </source>
</evidence>
<dbReference type="EMBL" id="AJWK01010932">
    <property type="status" value="NOT_ANNOTATED_CDS"/>
    <property type="molecule type" value="Genomic_DNA"/>
</dbReference>
<keyword evidence="13" id="KW-1185">Reference proteome</keyword>
<dbReference type="Pfam" id="PF00089">
    <property type="entry name" value="Trypsin"/>
    <property type="match status" value="2"/>
</dbReference>
<dbReference type="PANTHER" id="PTHR24276">
    <property type="entry name" value="POLYSERASE-RELATED"/>
    <property type="match status" value="1"/>
</dbReference>
<evidence type="ECO:0000256" key="2">
    <source>
        <dbReference type="ARBA" id="ARBA00022525"/>
    </source>
</evidence>
<keyword evidence="8" id="KW-1015">Disulfide bond</keyword>
<dbReference type="Gene3D" id="2.40.10.10">
    <property type="entry name" value="Trypsin-like serine proteases"/>
    <property type="match status" value="3"/>
</dbReference>
<proteinExistence type="inferred from homology"/>
<dbReference type="InterPro" id="IPR043504">
    <property type="entry name" value="Peptidase_S1_PA_chymotrypsin"/>
</dbReference>
<dbReference type="PANTHER" id="PTHR24276:SF91">
    <property type="entry name" value="AT26814P-RELATED"/>
    <property type="match status" value="1"/>
</dbReference>
<feature type="domain" description="Peptidase S1" evidence="10">
    <location>
        <begin position="28"/>
        <end position="85"/>
    </location>
</feature>
<dbReference type="InterPro" id="IPR018114">
    <property type="entry name" value="TRYPSIN_HIS"/>
</dbReference>
<evidence type="ECO:0000256" key="9">
    <source>
        <dbReference type="ARBA" id="ARBA00024195"/>
    </source>
</evidence>
<reference evidence="13" key="1">
    <citation type="submission" date="2012-05" db="EMBL/GenBank/DDBJ databases">
        <title>Whole Genome Assembly of Lutzomyia longipalpis.</title>
        <authorList>
            <person name="Richards S."/>
            <person name="Qu C."/>
            <person name="Dillon R."/>
            <person name="Worley K."/>
            <person name="Scherer S."/>
            <person name="Batterton M."/>
            <person name="Taylor A."/>
            <person name="Hawes A."/>
            <person name="Hernandez B."/>
            <person name="Kovar C."/>
            <person name="Mandapat C."/>
            <person name="Pham C."/>
            <person name="Qu C."/>
            <person name="Jing C."/>
            <person name="Bess C."/>
            <person name="Bandaranaike D."/>
            <person name="Ngo D."/>
            <person name="Ongeri F."/>
            <person name="Arias F."/>
            <person name="Lara F."/>
            <person name="Weissenberger G."/>
            <person name="Kamau G."/>
            <person name="Han H."/>
            <person name="Shen H."/>
            <person name="Dinh H."/>
            <person name="Khalil I."/>
            <person name="Jones J."/>
            <person name="Shafer J."/>
            <person name="Jayaseelan J."/>
            <person name="Quiroz J."/>
            <person name="Blankenburg K."/>
            <person name="Nguyen L."/>
            <person name="Jackson L."/>
            <person name="Francisco L."/>
            <person name="Tang L.-Y."/>
            <person name="Pu L.-L."/>
            <person name="Perales L."/>
            <person name="Lorensuhewa L."/>
            <person name="Munidasa M."/>
            <person name="Coyle M."/>
            <person name="Taylor M."/>
            <person name="Puazo M."/>
            <person name="Firestine M."/>
            <person name="Scheel M."/>
            <person name="Javaid M."/>
            <person name="Wang M."/>
            <person name="Li M."/>
            <person name="Tabassum N."/>
            <person name="Saada N."/>
            <person name="Osuji N."/>
            <person name="Aqrawi P."/>
            <person name="Fu Q."/>
            <person name="Thornton R."/>
            <person name="Raj R."/>
            <person name="Goodspeed R."/>
            <person name="Mata R."/>
            <person name="Najjar R."/>
            <person name="Gubbala S."/>
            <person name="Lee S."/>
            <person name="Denson S."/>
            <person name="Patil S."/>
            <person name="Macmil S."/>
            <person name="Qi S."/>
            <person name="Matskevitch T."/>
            <person name="Palculict T."/>
            <person name="Mathew T."/>
            <person name="Vee V."/>
            <person name="Velamala V."/>
            <person name="Korchina V."/>
            <person name="Cai W."/>
            <person name="Liu W."/>
            <person name="Dai W."/>
            <person name="Zou X."/>
            <person name="Zhu Y."/>
            <person name="Zhang Y."/>
            <person name="Wu Y.-Q."/>
            <person name="Xin Y."/>
            <person name="Nazarath L."/>
            <person name="Kovar C."/>
            <person name="Han Y."/>
            <person name="Muzny D."/>
            <person name="Gibbs R."/>
        </authorList>
    </citation>
    <scope>NUCLEOTIDE SEQUENCE [LARGE SCALE GENOMIC DNA]</scope>
    <source>
        <strain evidence="13">Jacobina</strain>
    </source>
</reference>
<evidence type="ECO:0000256" key="6">
    <source>
        <dbReference type="ARBA" id="ARBA00022825"/>
    </source>
</evidence>
<keyword evidence="2" id="KW-0964">Secreted</keyword>
<dbReference type="GO" id="GO:0007586">
    <property type="term" value="P:digestion"/>
    <property type="evidence" value="ECO:0007669"/>
    <property type="project" value="UniProtKB-KW"/>
</dbReference>
<sequence length="306" mass="31787">LPTPHDFISAVWHLQNEVGVTEYAENFIVGGNTASPGQFPYQASLRTSANAHFCGGSIANNRWIVSAAHCTNEVGVTEYAENFIVGGNTASPGQFPYQASLRTSANAHFCGGSIANNRWIVSAAHCTVGRTTGNTVVVLGAHSRTAGGTTHQLSRIVNHPQYNANTIANDVSVVQTTNAIVFTNLIQPIPLGSNHIGGGVTAVASGWGLTSSPGSLAANLQFVHVQTLTNANCRNNIGGNGALVFDHKICAGGVVGQGVCTADSGGPLAAGNTCIGIVSWGIPCARGFPDVYDRVSSHRNWIVGHF</sequence>
<comment type="subcellular location">
    <subcellularLocation>
        <location evidence="1">Secreted</location>
    </subcellularLocation>
</comment>
<dbReference type="VEuPathDB" id="VectorBase:LLOJ003408"/>
<dbReference type="InterPro" id="IPR001254">
    <property type="entry name" value="Trypsin_dom"/>
</dbReference>
<dbReference type="SUPFAM" id="SSF50494">
    <property type="entry name" value="Trypsin-like serine proteases"/>
    <property type="match status" value="2"/>
</dbReference>
<accession>A0A1B0CGA7</accession>
<dbReference type="FunFam" id="2.40.10.10:FF:000047">
    <property type="entry name" value="Trypsin eta"/>
    <property type="match status" value="1"/>
</dbReference>
<reference evidence="11" key="2">
    <citation type="journal article" date="2020" name="BMC">
        <title>Leishmania infection induces a limited differential gene expression in the sand fly midgut.</title>
        <authorList>
            <person name="Coutinho-Abreu I.V."/>
            <person name="Serafim T.D."/>
            <person name="Meneses C."/>
            <person name="Kamhawi S."/>
            <person name="Oliveira F."/>
            <person name="Valenzuela J.G."/>
        </authorList>
    </citation>
    <scope>NUCLEOTIDE SEQUENCE</scope>
    <source>
        <strain evidence="11">Jacobina</strain>
        <tissue evidence="11">Midgut</tissue>
    </source>
</reference>
<dbReference type="InterPro" id="IPR050430">
    <property type="entry name" value="Peptidase_S1"/>
</dbReference>
<keyword evidence="7" id="KW-0865">Zymogen</keyword>
<evidence type="ECO:0000256" key="3">
    <source>
        <dbReference type="ARBA" id="ARBA00022670"/>
    </source>
</evidence>
<keyword evidence="3 11" id="KW-0645">Protease</keyword>
<dbReference type="PROSITE" id="PS50240">
    <property type="entry name" value="TRYPSIN_DOM"/>
    <property type="match status" value="2"/>
</dbReference>
<dbReference type="CDD" id="cd00190">
    <property type="entry name" value="Tryp_SPc"/>
    <property type="match status" value="1"/>
</dbReference>
<evidence type="ECO:0000256" key="1">
    <source>
        <dbReference type="ARBA" id="ARBA00004613"/>
    </source>
</evidence>
<dbReference type="EMBL" id="GITU01009596">
    <property type="protein sequence ID" value="MBC1178299.1"/>
    <property type="molecule type" value="Transcribed_RNA"/>
</dbReference>
<name>A0A1B0CGA7_LUTLO</name>
<evidence type="ECO:0000256" key="7">
    <source>
        <dbReference type="ARBA" id="ARBA00023145"/>
    </source>
</evidence>